<protein>
    <submittedName>
        <fullName evidence="4">N-acetyltransferase GCN5</fullName>
    </submittedName>
</protein>
<dbReference type="OrthoDB" id="572496at2"/>
<dbReference type="InterPro" id="IPR000182">
    <property type="entry name" value="GNAT_dom"/>
</dbReference>
<dbReference type="STRING" id="1316936.K678_06842"/>
<sequence>MFTIRPATDGDAPFLPEIERSSGAIFRHWPGLEWIADDTVQSEAQHRALIADGLALVAEVSGFGLAGFLNGEVIADALHIWQMAVHHDQQGQGIGRALINAARHSATDRGITALTLTTFRDVRWNEPYYQKLGFVTLEDQDLGPRLTAVLQSEGQAGLPLAQRCAMRRCL</sequence>
<keyword evidence="1 4" id="KW-0808">Transferase</keyword>
<keyword evidence="2" id="KW-0012">Acyltransferase</keyword>
<organism evidence="4 5">
    <name type="scientific">Magnetospirillum fulvum MGU-K5</name>
    <dbReference type="NCBI Taxonomy" id="1316936"/>
    <lineage>
        <taxon>Bacteria</taxon>
        <taxon>Pseudomonadati</taxon>
        <taxon>Pseudomonadota</taxon>
        <taxon>Alphaproteobacteria</taxon>
        <taxon>Rhodospirillales</taxon>
        <taxon>Rhodospirillaceae</taxon>
        <taxon>Magnetospirillum</taxon>
    </lineage>
</organism>
<proteinExistence type="predicted"/>
<evidence type="ECO:0000256" key="1">
    <source>
        <dbReference type="ARBA" id="ARBA00022679"/>
    </source>
</evidence>
<dbReference type="Proteomes" id="UP000015350">
    <property type="component" value="Unassembled WGS sequence"/>
</dbReference>
<dbReference type="Gene3D" id="3.40.630.30">
    <property type="match status" value="1"/>
</dbReference>
<evidence type="ECO:0000259" key="3">
    <source>
        <dbReference type="PROSITE" id="PS51186"/>
    </source>
</evidence>
<feature type="domain" description="N-acetyltransferase" evidence="3">
    <location>
        <begin position="2"/>
        <end position="165"/>
    </location>
</feature>
<dbReference type="SUPFAM" id="SSF55729">
    <property type="entry name" value="Acyl-CoA N-acyltransferases (Nat)"/>
    <property type="match status" value="1"/>
</dbReference>
<name>S9S8N9_MAGFU</name>
<gene>
    <name evidence="4" type="ORF">K678_06842</name>
</gene>
<dbReference type="Pfam" id="PF00583">
    <property type="entry name" value="Acetyltransf_1"/>
    <property type="match status" value="1"/>
</dbReference>
<dbReference type="PANTHER" id="PTHR43800">
    <property type="entry name" value="PEPTIDYL-LYSINE N-ACETYLTRANSFERASE YJAB"/>
    <property type="match status" value="1"/>
</dbReference>
<accession>S9S8N9</accession>
<dbReference type="PROSITE" id="PS51186">
    <property type="entry name" value="GNAT"/>
    <property type="match status" value="1"/>
</dbReference>
<dbReference type="CDD" id="cd04301">
    <property type="entry name" value="NAT_SF"/>
    <property type="match status" value="1"/>
</dbReference>
<dbReference type="GO" id="GO:0016747">
    <property type="term" value="F:acyltransferase activity, transferring groups other than amino-acyl groups"/>
    <property type="evidence" value="ECO:0007669"/>
    <property type="project" value="InterPro"/>
</dbReference>
<dbReference type="AlphaFoldDB" id="S9S8N9"/>
<dbReference type="PANTHER" id="PTHR43800:SF1">
    <property type="entry name" value="PEPTIDYL-LYSINE N-ACETYLTRANSFERASE YJAB"/>
    <property type="match status" value="1"/>
</dbReference>
<dbReference type="eggNOG" id="COG0456">
    <property type="taxonomic scope" value="Bacteria"/>
</dbReference>
<dbReference type="RefSeq" id="WP_021131720.1">
    <property type="nucleotide sequence ID" value="NZ_AQPH01000018.1"/>
</dbReference>
<dbReference type="InterPro" id="IPR016181">
    <property type="entry name" value="Acyl_CoA_acyltransferase"/>
</dbReference>
<evidence type="ECO:0000313" key="4">
    <source>
        <dbReference type="EMBL" id="EPY02277.1"/>
    </source>
</evidence>
<evidence type="ECO:0000313" key="5">
    <source>
        <dbReference type="Proteomes" id="UP000015350"/>
    </source>
</evidence>
<evidence type="ECO:0000256" key="2">
    <source>
        <dbReference type="ARBA" id="ARBA00023315"/>
    </source>
</evidence>
<comment type="caution">
    <text evidence="4">The sequence shown here is derived from an EMBL/GenBank/DDBJ whole genome shotgun (WGS) entry which is preliminary data.</text>
</comment>
<reference evidence="4 5" key="1">
    <citation type="submission" date="2013-04" db="EMBL/GenBank/DDBJ databases">
        <authorList>
            <person name="Kuznetsov B."/>
            <person name="Ivanovsky R."/>
        </authorList>
    </citation>
    <scope>NUCLEOTIDE SEQUENCE [LARGE SCALE GENOMIC DNA]</scope>
    <source>
        <strain evidence="4 5">MGU-K5</strain>
    </source>
</reference>
<dbReference type="EMBL" id="AQPH01000018">
    <property type="protein sequence ID" value="EPY02277.1"/>
    <property type="molecule type" value="Genomic_DNA"/>
</dbReference>